<dbReference type="EMBL" id="CABHNW010000139">
    <property type="protein sequence ID" value="VUX40162.1"/>
    <property type="molecule type" value="Genomic_DNA"/>
</dbReference>
<dbReference type="InterPro" id="IPR011004">
    <property type="entry name" value="Trimer_LpxA-like_sf"/>
</dbReference>
<evidence type="ECO:0000313" key="2">
    <source>
        <dbReference type="Proteomes" id="UP000408482"/>
    </source>
</evidence>
<keyword evidence="1" id="KW-0012">Acyltransferase</keyword>
<organism evidence="1 2">
    <name type="scientific">Blautia luti</name>
    <dbReference type="NCBI Taxonomy" id="89014"/>
    <lineage>
        <taxon>Bacteria</taxon>
        <taxon>Bacillati</taxon>
        <taxon>Bacillota</taxon>
        <taxon>Clostridia</taxon>
        <taxon>Lachnospirales</taxon>
        <taxon>Lachnospiraceae</taxon>
        <taxon>Blautia</taxon>
    </lineage>
</organism>
<keyword evidence="2" id="KW-1185">Reference proteome</keyword>
<dbReference type="PANTHER" id="PTHR42811">
    <property type="entry name" value="SERINE ACETYLTRANSFERASE"/>
    <property type="match status" value="1"/>
</dbReference>
<evidence type="ECO:0000313" key="1">
    <source>
        <dbReference type="EMBL" id="VUX40162.1"/>
    </source>
</evidence>
<keyword evidence="1" id="KW-0808">Transferase</keyword>
<name>A0A564W818_9FIRM</name>
<dbReference type="AlphaFoldDB" id="A0A564W818"/>
<dbReference type="Pfam" id="PF00132">
    <property type="entry name" value="Hexapep"/>
    <property type="match status" value="1"/>
</dbReference>
<dbReference type="Gene3D" id="2.160.10.10">
    <property type="entry name" value="Hexapeptide repeat proteins"/>
    <property type="match status" value="1"/>
</dbReference>
<proteinExistence type="predicted"/>
<reference evidence="1 2" key="1">
    <citation type="submission" date="2019-07" db="EMBL/GenBank/DDBJ databases">
        <authorList>
            <person name="Hibberd C M."/>
            <person name="Gehrig L. J."/>
            <person name="Chang H.-W."/>
            <person name="Venkatesh S."/>
        </authorList>
    </citation>
    <scope>NUCLEOTIDE SEQUENCE [LARGE SCALE GENOMIC DNA]</scope>
    <source>
        <strain evidence="1">Blautia_luti_SSTS_Bg7063</strain>
    </source>
</reference>
<dbReference type="RefSeq" id="WP_144094679.1">
    <property type="nucleotide sequence ID" value="NZ_CABHMX010000004.1"/>
</dbReference>
<gene>
    <name evidence="1" type="primary">cysE_1</name>
    <name evidence="1" type="ORF">RSSSTS7063_00763</name>
</gene>
<dbReference type="GO" id="GO:0009001">
    <property type="term" value="F:serine O-acetyltransferase activity"/>
    <property type="evidence" value="ECO:0007669"/>
    <property type="project" value="UniProtKB-EC"/>
</dbReference>
<dbReference type="EC" id="2.3.1.30" evidence="1"/>
<protein>
    <submittedName>
        <fullName evidence="1">Serine acetyltransferase</fullName>
        <ecNumber evidence="1">2.3.1.30</ecNumber>
    </submittedName>
</protein>
<accession>A0A564W818</accession>
<dbReference type="Proteomes" id="UP000408482">
    <property type="component" value="Unassembled WGS sequence"/>
</dbReference>
<dbReference type="SUPFAM" id="SSF51161">
    <property type="entry name" value="Trimeric LpxA-like enzymes"/>
    <property type="match status" value="1"/>
</dbReference>
<dbReference type="InterPro" id="IPR001451">
    <property type="entry name" value="Hexapep"/>
</dbReference>
<sequence length="206" mass="22939">MSKKMRMLQILNLWRLIPAYLIVCVSNNKAIIFEEIQHWKKCTRRTEKSGFDIFSSLMLELKEYRTLLQYRLGGGYSKLLLKMLFPGMDTLYINTLEIGPRLFIQHGFATNISAKRIGSDCWINQQVTIGYTFDSEPPVIGNGVRISAGAKVLGQIEIGDNAIIAANAAVVKSVAENMVVGGVPAKIIGENSKHKLFVGENQGSFQ</sequence>